<feature type="chain" id="PRO_5022199790" evidence="9">
    <location>
        <begin position="26"/>
        <end position="457"/>
    </location>
</feature>
<keyword evidence="8" id="KW-0175">Coiled coil</keyword>
<keyword evidence="11" id="KW-1185">Reference proteome</keyword>
<dbReference type="GO" id="GO:0015288">
    <property type="term" value="F:porin activity"/>
    <property type="evidence" value="ECO:0007669"/>
    <property type="project" value="TreeGrafter"/>
</dbReference>
<dbReference type="Pfam" id="PF02321">
    <property type="entry name" value="OEP"/>
    <property type="match status" value="1"/>
</dbReference>
<evidence type="ECO:0000256" key="2">
    <source>
        <dbReference type="ARBA" id="ARBA00007613"/>
    </source>
</evidence>
<organism evidence="10 11">
    <name type="scientific">Christiangramia sabulilitoris</name>
    <dbReference type="NCBI Taxonomy" id="2583991"/>
    <lineage>
        <taxon>Bacteria</taxon>
        <taxon>Pseudomonadati</taxon>
        <taxon>Bacteroidota</taxon>
        <taxon>Flavobacteriia</taxon>
        <taxon>Flavobacteriales</taxon>
        <taxon>Flavobacteriaceae</taxon>
        <taxon>Christiangramia</taxon>
    </lineage>
</organism>
<keyword evidence="5" id="KW-0812">Transmembrane</keyword>
<dbReference type="GO" id="GO:1990281">
    <property type="term" value="C:efflux pump complex"/>
    <property type="evidence" value="ECO:0007669"/>
    <property type="project" value="TreeGrafter"/>
</dbReference>
<proteinExistence type="inferred from homology"/>
<comment type="subcellular location">
    <subcellularLocation>
        <location evidence="1">Cell outer membrane</location>
    </subcellularLocation>
</comment>
<dbReference type="GO" id="GO:0009279">
    <property type="term" value="C:cell outer membrane"/>
    <property type="evidence" value="ECO:0007669"/>
    <property type="project" value="UniProtKB-SubCell"/>
</dbReference>
<dbReference type="PANTHER" id="PTHR30026:SF20">
    <property type="entry name" value="OUTER MEMBRANE PROTEIN TOLC"/>
    <property type="match status" value="1"/>
</dbReference>
<dbReference type="SUPFAM" id="SSF56954">
    <property type="entry name" value="Outer membrane efflux proteins (OEP)"/>
    <property type="match status" value="1"/>
</dbReference>
<evidence type="ECO:0000256" key="9">
    <source>
        <dbReference type="SAM" id="SignalP"/>
    </source>
</evidence>
<evidence type="ECO:0000256" key="7">
    <source>
        <dbReference type="ARBA" id="ARBA00023237"/>
    </source>
</evidence>
<keyword evidence="7" id="KW-0998">Cell outer membrane</keyword>
<dbReference type="InterPro" id="IPR003423">
    <property type="entry name" value="OMP_efflux"/>
</dbReference>
<evidence type="ECO:0000256" key="5">
    <source>
        <dbReference type="ARBA" id="ARBA00022692"/>
    </source>
</evidence>
<dbReference type="RefSeq" id="WP_143410831.1">
    <property type="nucleotide sequence ID" value="NZ_VHSF01000002.1"/>
</dbReference>
<comment type="similarity">
    <text evidence="2">Belongs to the outer membrane factor (OMF) (TC 1.B.17) family.</text>
</comment>
<keyword evidence="9" id="KW-0732">Signal</keyword>
<dbReference type="Gene3D" id="1.20.1600.10">
    <property type="entry name" value="Outer membrane efflux proteins (OEP)"/>
    <property type="match status" value="1"/>
</dbReference>
<dbReference type="Proteomes" id="UP000315131">
    <property type="component" value="Unassembled WGS sequence"/>
</dbReference>
<gene>
    <name evidence="10" type="ORF">FGM01_08940</name>
</gene>
<keyword evidence="6" id="KW-0472">Membrane</keyword>
<keyword evidence="4" id="KW-1134">Transmembrane beta strand</keyword>
<evidence type="ECO:0000256" key="8">
    <source>
        <dbReference type="SAM" id="Coils"/>
    </source>
</evidence>
<feature type="coiled-coil region" evidence="8">
    <location>
        <begin position="345"/>
        <end position="395"/>
    </location>
</feature>
<accession>A0A550I3G9</accession>
<evidence type="ECO:0000313" key="10">
    <source>
        <dbReference type="EMBL" id="TRO65515.1"/>
    </source>
</evidence>
<dbReference type="EMBL" id="VHSF01000002">
    <property type="protein sequence ID" value="TRO65515.1"/>
    <property type="molecule type" value="Genomic_DNA"/>
</dbReference>
<comment type="caution">
    <text evidence="10">The sequence shown here is derived from an EMBL/GenBank/DDBJ whole genome shotgun (WGS) entry which is preliminary data.</text>
</comment>
<name>A0A550I3G9_9FLAO</name>
<evidence type="ECO:0000256" key="1">
    <source>
        <dbReference type="ARBA" id="ARBA00004442"/>
    </source>
</evidence>
<evidence type="ECO:0000256" key="6">
    <source>
        <dbReference type="ARBA" id="ARBA00023136"/>
    </source>
</evidence>
<dbReference type="PANTHER" id="PTHR30026">
    <property type="entry name" value="OUTER MEMBRANE PROTEIN TOLC"/>
    <property type="match status" value="1"/>
</dbReference>
<feature type="signal peptide" evidence="9">
    <location>
        <begin position="1"/>
        <end position="25"/>
    </location>
</feature>
<dbReference type="AlphaFoldDB" id="A0A550I3G9"/>
<evidence type="ECO:0000256" key="4">
    <source>
        <dbReference type="ARBA" id="ARBA00022452"/>
    </source>
</evidence>
<dbReference type="GO" id="GO:0015562">
    <property type="term" value="F:efflux transmembrane transporter activity"/>
    <property type="evidence" value="ECO:0007669"/>
    <property type="project" value="InterPro"/>
</dbReference>
<evidence type="ECO:0000256" key="3">
    <source>
        <dbReference type="ARBA" id="ARBA00022448"/>
    </source>
</evidence>
<keyword evidence="3" id="KW-0813">Transport</keyword>
<protein>
    <submittedName>
        <fullName evidence="10">TolC family protein</fullName>
    </submittedName>
</protein>
<reference evidence="10 11" key="1">
    <citation type="submission" date="2019-06" db="EMBL/GenBank/DDBJ databases">
        <title>Gramella sabulilitoris sp. nov., isolated from a marine sand.</title>
        <authorList>
            <person name="Yoon J.-H."/>
        </authorList>
    </citation>
    <scope>NUCLEOTIDE SEQUENCE [LARGE SCALE GENOMIC DNA]</scope>
    <source>
        <strain evidence="10 11">HSMS-1</strain>
    </source>
</reference>
<dbReference type="OrthoDB" id="1674454at2"/>
<sequence>MHIKRIGVSTVLLIFLGLIPSVSNAQDLDPRLQELIGKGIEKSHKLNEKEFEAQQAILDQKLAKSVFLPKITVNGNYTRLNDNINFDEDTQNLLLGTQKLLIKEAAGVPFNAEFPEGVPVQSIPAIQEKNILKSSVDLDWVLFSGFEARNALKASKHKEASLNYAAAALQDRVALEIIENYDRLALVNASKKVLESTEEFLDQQEFYVKKAIENGLATPIERKKIELARQQLIARQLEFDHNKAILIEMLNKLSGESRETLELMAPQLDPFASSGFGNAEKRDEIKALEEAEEASLYKAKMERNNFIPKVALKGHYELLEDDLSLLDPRWYVGVGVKWNLFDGNKSRLESQKTKYEAEKYREQREEAEEMINLSITKAEQSLASARQNILIVQKEIELADETYEMVDKQYRNDLASITDVLDALRDLEQAGFKLQKSYYQQRRATVDLLHAQGQLKY</sequence>
<evidence type="ECO:0000313" key="11">
    <source>
        <dbReference type="Proteomes" id="UP000315131"/>
    </source>
</evidence>
<dbReference type="InterPro" id="IPR051906">
    <property type="entry name" value="TolC-like"/>
</dbReference>